<evidence type="ECO:0000313" key="3">
    <source>
        <dbReference type="EMBL" id="MCW4451420.1"/>
    </source>
</evidence>
<accession>A0ABT3JKX2</accession>
<dbReference type="InterPro" id="IPR001296">
    <property type="entry name" value="Glyco_trans_1"/>
</dbReference>
<dbReference type="InterPro" id="IPR050194">
    <property type="entry name" value="Glycosyltransferase_grp1"/>
</dbReference>
<organism evidence="3 4">
    <name type="scientific">Kaistella yananensis</name>
    <dbReference type="NCBI Taxonomy" id="2989820"/>
    <lineage>
        <taxon>Bacteria</taxon>
        <taxon>Pseudomonadati</taxon>
        <taxon>Bacteroidota</taxon>
        <taxon>Flavobacteriia</taxon>
        <taxon>Flavobacteriales</taxon>
        <taxon>Weeksellaceae</taxon>
        <taxon>Chryseobacterium group</taxon>
        <taxon>Kaistella</taxon>
    </lineage>
</organism>
<comment type="caution">
    <text evidence="3">The sequence shown here is derived from an EMBL/GenBank/DDBJ whole genome shotgun (WGS) entry which is preliminary data.</text>
</comment>
<dbReference type="SUPFAM" id="SSF53756">
    <property type="entry name" value="UDP-Glycosyltransferase/glycogen phosphorylase"/>
    <property type="match status" value="1"/>
</dbReference>
<gene>
    <name evidence="3" type="ORF">OK344_04285</name>
</gene>
<sequence>MNKKKILFISSWFPSKSEPTNGNFVQRHAEAVSLLHDVEILHAIGDFSQSSTYVYDEKIINGLKTLIVYYKNTHNPIINFYRRMTAYKKGFEKMQFPELVHANVLHNSMVFAVYLKRTYKIPFVVTEHWTALRQINSRKTSGMIKFWARYIGNKADFILPVSFDLLKGLENLKINTAKTVIPNVVDTALFRHRNEIKNDFTFIHVSNLIPRKNSDKILAAAIALLKEGYRFKIQIGGDGDAATLKSLQDLVHQNSLAEHVEIFGMQKIDQIAERMQNSDCFILFSEDENQPCVIAESFASGLRVISTDVGGVKEFFPAEGGILLPKSNINLLKESMVKMLETPFTDQEKLVNFAEENFSVKSIATQFNKVYQKILP</sequence>
<protein>
    <submittedName>
        <fullName evidence="3">Glycosyltransferase</fullName>
    </submittedName>
</protein>
<dbReference type="RefSeq" id="WP_265143630.1">
    <property type="nucleotide sequence ID" value="NZ_JAPCHZ010000002.1"/>
</dbReference>
<dbReference type="PANTHER" id="PTHR45947">
    <property type="entry name" value="SULFOQUINOVOSYL TRANSFERASE SQD2"/>
    <property type="match status" value="1"/>
</dbReference>
<dbReference type="Gene3D" id="3.40.50.2000">
    <property type="entry name" value="Glycogen Phosphorylase B"/>
    <property type="match status" value="2"/>
</dbReference>
<dbReference type="Pfam" id="PF13439">
    <property type="entry name" value="Glyco_transf_4"/>
    <property type="match status" value="1"/>
</dbReference>
<keyword evidence="4" id="KW-1185">Reference proteome</keyword>
<evidence type="ECO:0000259" key="2">
    <source>
        <dbReference type="Pfam" id="PF13439"/>
    </source>
</evidence>
<feature type="domain" description="Glycosyltransferase subfamily 4-like N-terminal" evidence="2">
    <location>
        <begin position="82"/>
        <end position="188"/>
    </location>
</feature>
<feature type="domain" description="Glycosyl transferase family 1" evidence="1">
    <location>
        <begin position="193"/>
        <end position="354"/>
    </location>
</feature>
<proteinExistence type="predicted"/>
<dbReference type="Proteomes" id="UP001209107">
    <property type="component" value="Unassembled WGS sequence"/>
</dbReference>
<dbReference type="Pfam" id="PF00534">
    <property type="entry name" value="Glycos_transf_1"/>
    <property type="match status" value="1"/>
</dbReference>
<dbReference type="CDD" id="cd03801">
    <property type="entry name" value="GT4_PimA-like"/>
    <property type="match status" value="1"/>
</dbReference>
<name>A0ABT3JKX2_9FLAO</name>
<reference evidence="3 4" key="1">
    <citation type="submission" date="2022-10" db="EMBL/GenBank/DDBJ databases">
        <title>Kaistella sp. BT-6-1-3.</title>
        <authorList>
            <person name="Ai J."/>
            <person name="Deng Z."/>
        </authorList>
    </citation>
    <scope>NUCLEOTIDE SEQUENCE [LARGE SCALE GENOMIC DNA]</scope>
    <source>
        <strain evidence="3 4">BT6-1-3</strain>
    </source>
</reference>
<dbReference type="InterPro" id="IPR028098">
    <property type="entry name" value="Glyco_trans_4-like_N"/>
</dbReference>
<dbReference type="EMBL" id="JAPCHZ010000002">
    <property type="protein sequence ID" value="MCW4451420.1"/>
    <property type="molecule type" value="Genomic_DNA"/>
</dbReference>
<evidence type="ECO:0000259" key="1">
    <source>
        <dbReference type="Pfam" id="PF00534"/>
    </source>
</evidence>
<evidence type="ECO:0000313" key="4">
    <source>
        <dbReference type="Proteomes" id="UP001209107"/>
    </source>
</evidence>
<dbReference type="PANTHER" id="PTHR45947:SF15">
    <property type="entry name" value="TEICHURONIC ACID BIOSYNTHESIS GLYCOSYLTRANSFERASE TUAC-RELATED"/>
    <property type="match status" value="1"/>
</dbReference>